<keyword evidence="2" id="KW-0031">Aminopeptidase</keyword>
<dbReference type="Pfam" id="PF00883">
    <property type="entry name" value="Peptidase_M17"/>
    <property type="match status" value="1"/>
</dbReference>
<dbReference type="WBParaSite" id="jg11525">
    <property type="protein sequence ID" value="jg11525"/>
    <property type="gene ID" value="jg11525"/>
</dbReference>
<evidence type="ECO:0000256" key="3">
    <source>
        <dbReference type="ARBA" id="ARBA00022670"/>
    </source>
</evidence>
<dbReference type="Gene3D" id="3.40.50.10590">
    <property type="entry name" value="Zn-dependent exopeptidases"/>
    <property type="match status" value="1"/>
</dbReference>
<evidence type="ECO:0000313" key="7">
    <source>
        <dbReference type="Proteomes" id="UP000887574"/>
    </source>
</evidence>
<feature type="domain" description="Probable aminopeptidase NPEPL1 N-terminal" evidence="6">
    <location>
        <begin position="44"/>
        <end position="162"/>
    </location>
</feature>
<dbReference type="InterPro" id="IPR041417">
    <property type="entry name" value="NPEPL1_N"/>
</dbReference>
<proteinExistence type="inferred from homology"/>
<dbReference type="InterPro" id="IPR000819">
    <property type="entry name" value="Peptidase_M17_C"/>
</dbReference>
<dbReference type="PANTHER" id="PTHR11963:SF4">
    <property type="entry name" value="AMINOPEPTIDASE NPEPL1-RELATED"/>
    <property type="match status" value="1"/>
</dbReference>
<evidence type="ECO:0000259" key="6">
    <source>
        <dbReference type="Pfam" id="PF18295"/>
    </source>
</evidence>
<evidence type="ECO:0000256" key="2">
    <source>
        <dbReference type="ARBA" id="ARBA00022438"/>
    </source>
</evidence>
<feature type="domain" description="Cytosol aminopeptidase" evidence="5">
    <location>
        <begin position="205"/>
        <end position="323"/>
    </location>
</feature>
<dbReference type="SUPFAM" id="SSF53187">
    <property type="entry name" value="Zn-dependent exopeptidases"/>
    <property type="match status" value="1"/>
</dbReference>
<evidence type="ECO:0000313" key="8">
    <source>
        <dbReference type="WBParaSite" id="jg11525"/>
    </source>
</evidence>
<sequence>MLKSLVGLSVQVNRVLRFNQFARMATLSIGSGLAADTNLQNCQIVFAGQNKHLKALKLDATLNAKLMGVVNENTFQLALRALPSKGNVPLYLDYAKFVSTPDDASRHNSPSNAHALFKGIQQVNIVDGIKKLCIVLFSEYSHVMANVAAISKCFPLFSRKTSSPEDSPKLEAVVVEVVVTDEKKLTDEDVKFLQSLTAHRGICQRKTIIKGEDLRTEGFGGIYNVGKAAVQPPIFVCLSHTPACAKESFAMVGKGIVFDTGGMQIKPSSSMLNMKKDMGGAAACLTAFLTLVKSGFRENLHCLLCIAENNISPVANKPDDIITL</sequence>
<reference evidence="8" key="1">
    <citation type="submission" date="2022-11" db="UniProtKB">
        <authorList>
            <consortium name="WormBaseParasite"/>
        </authorList>
    </citation>
    <scope>IDENTIFICATION</scope>
</reference>
<dbReference type="PANTHER" id="PTHR11963">
    <property type="entry name" value="LEUCINE AMINOPEPTIDASE-RELATED"/>
    <property type="match status" value="1"/>
</dbReference>
<dbReference type="GO" id="GO:0030145">
    <property type="term" value="F:manganese ion binding"/>
    <property type="evidence" value="ECO:0007669"/>
    <property type="project" value="InterPro"/>
</dbReference>
<evidence type="ECO:0000256" key="4">
    <source>
        <dbReference type="ARBA" id="ARBA00022801"/>
    </source>
</evidence>
<comment type="similarity">
    <text evidence="1">Belongs to the peptidase M17 family.</text>
</comment>
<keyword evidence="7" id="KW-1185">Reference proteome</keyword>
<dbReference type="InterPro" id="IPR011356">
    <property type="entry name" value="Leucine_aapep/pepB"/>
</dbReference>
<evidence type="ECO:0000256" key="1">
    <source>
        <dbReference type="ARBA" id="ARBA00009528"/>
    </source>
</evidence>
<dbReference type="GO" id="GO:0006508">
    <property type="term" value="P:proteolysis"/>
    <property type="evidence" value="ECO:0007669"/>
    <property type="project" value="UniProtKB-KW"/>
</dbReference>
<name>A0A915CRT9_9BILA</name>
<dbReference type="AlphaFoldDB" id="A0A915CRT9"/>
<keyword evidence="3" id="KW-0645">Protease</keyword>
<dbReference type="PRINTS" id="PR00481">
    <property type="entry name" value="LAMNOPPTDASE"/>
</dbReference>
<evidence type="ECO:0000259" key="5">
    <source>
        <dbReference type="Pfam" id="PF00883"/>
    </source>
</evidence>
<keyword evidence="4" id="KW-0378">Hydrolase</keyword>
<dbReference type="Gene3D" id="3.40.630.10">
    <property type="entry name" value="Zn peptidases"/>
    <property type="match status" value="1"/>
</dbReference>
<dbReference type="GO" id="GO:0005737">
    <property type="term" value="C:cytoplasm"/>
    <property type="evidence" value="ECO:0007669"/>
    <property type="project" value="InterPro"/>
</dbReference>
<dbReference type="Pfam" id="PF18295">
    <property type="entry name" value="Pdase_M17_N2"/>
    <property type="match status" value="1"/>
</dbReference>
<organism evidence="7 8">
    <name type="scientific">Ditylenchus dipsaci</name>
    <dbReference type="NCBI Taxonomy" id="166011"/>
    <lineage>
        <taxon>Eukaryota</taxon>
        <taxon>Metazoa</taxon>
        <taxon>Ecdysozoa</taxon>
        <taxon>Nematoda</taxon>
        <taxon>Chromadorea</taxon>
        <taxon>Rhabditida</taxon>
        <taxon>Tylenchina</taxon>
        <taxon>Tylenchomorpha</taxon>
        <taxon>Sphaerularioidea</taxon>
        <taxon>Anguinidae</taxon>
        <taxon>Anguininae</taxon>
        <taxon>Ditylenchus</taxon>
    </lineage>
</organism>
<protein>
    <submittedName>
        <fullName evidence="8">Cytosol aminopeptidase domain-containing protein</fullName>
    </submittedName>
</protein>
<accession>A0A915CRT9</accession>
<dbReference type="Proteomes" id="UP000887574">
    <property type="component" value="Unplaced"/>
</dbReference>
<dbReference type="GO" id="GO:0070006">
    <property type="term" value="F:metalloaminopeptidase activity"/>
    <property type="evidence" value="ECO:0007669"/>
    <property type="project" value="InterPro"/>
</dbReference>